<dbReference type="SMART" id="SM00475">
    <property type="entry name" value="53EXOc"/>
    <property type="match status" value="1"/>
</dbReference>
<dbReference type="GO" id="GO:0008409">
    <property type="term" value="F:5'-3' exonuclease activity"/>
    <property type="evidence" value="ECO:0007669"/>
    <property type="project" value="UniProtKB-UniRule"/>
</dbReference>
<evidence type="ECO:0000259" key="20">
    <source>
        <dbReference type="SMART" id="SM00482"/>
    </source>
</evidence>
<dbReference type="GO" id="GO:0006261">
    <property type="term" value="P:DNA-templated DNA replication"/>
    <property type="evidence" value="ECO:0007669"/>
    <property type="project" value="UniProtKB-UniRule"/>
</dbReference>
<dbReference type="GO" id="GO:0003887">
    <property type="term" value="F:DNA-directed DNA polymerase activity"/>
    <property type="evidence" value="ECO:0007669"/>
    <property type="project" value="UniProtKB-UniRule"/>
</dbReference>
<dbReference type="SUPFAM" id="SSF53098">
    <property type="entry name" value="Ribonuclease H-like"/>
    <property type="match status" value="1"/>
</dbReference>
<keyword evidence="12 16" id="KW-0238">DNA-binding</keyword>
<dbReference type="CDD" id="cd08637">
    <property type="entry name" value="DNA_pol_A_pol_I_C"/>
    <property type="match status" value="1"/>
</dbReference>
<dbReference type="SUPFAM" id="SSF88723">
    <property type="entry name" value="PIN domain-like"/>
    <property type="match status" value="1"/>
</dbReference>
<sequence>MDNLRSFEILELKNKMAEQKRLFLLDAYALIFRGYYALIKNPRINSKGMDTSAIMGFMNSLLDVIRREKPDHLAVCFDKGGSAERTELFPEYKANRDATPDAIRIAIPYIQDILKAMHIPVVVLEGWEADDIIGTLAKQAEKEDYKVFMVTPDKDFGQLVSENIFMYRPARMGNGIEIWGIPEIQKRFGVERPEQVIDYLGMMGDASDNIPGLPGVGDKTAKKFIEQFGSMENLLANTDQLKGKMKEKVKENAELGLLSKKLATICIDCDVTFNATDYELTMPDAEKVQVLFEELEFRRLKDQFLKLFTPEGETTSSEEENSKPKAQTKEAGVGQFSLFGGDPSTASETVEDYSSRKTMKDISHVYQSVAPGMAMKLFLQNLSKQTSVCFDTETTGLNPLTAELVGIAFSWEASKGFYLPFPTDRTEAQELIEQLRPFFEDESIEKIGQNLKYDIKVLDKYEIKVKGKCFDTMLAHYLINPDMRHNMDVLAETYLNYTPVSITELIGKKGKNQLSMRDVPLKDQTEYAAEDADITYQLAQQFKPELEEAKTQELFDTIEIPLLHVLAAMELEGINLDTKFLNSLAEDLDNDIKNLETAIFEEAGEEFNIASPKQLGDILFDKLKLVAKPKKTKTGQYSTAEDVLSYLAKDHKIIENVLSYRGLAKLKSTYVDALPSQVEESTGRVHTDYMQTVAATGRLSSNNPNLQNIPIRTERGRQVRKAFVPRNEDYVLVAADYSQIELRIIAALSEETTMIEAFKNGEDIHASTASKVFNVPLDEVTREQRSNAKTVNFGIIYGVSAFGLSNQTDLSRAEAKELIDTYYKTYPKLKNYMSGLVDFARDHGYVQTVLGRRRYLKDINGSNAIVRGAAERNAVNAPIQGSAADIIKIAMINIYNKLKEGNYKTKMLLQVHDELVFDVYKPELGEIKSLIKAEMENAYTLEVPLDVEVGVGQNWLEAH</sequence>
<evidence type="ECO:0000256" key="13">
    <source>
        <dbReference type="ARBA" id="ARBA00023204"/>
    </source>
</evidence>
<dbReference type="GO" id="GO:0003677">
    <property type="term" value="F:DNA binding"/>
    <property type="evidence" value="ECO:0007669"/>
    <property type="project" value="UniProtKB-UniRule"/>
</dbReference>
<dbReference type="AlphaFoldDB" id="A0A1G7D158"/>
<feature type="domain" description="DNA-directed DNA polymerase family A palm" evidence="20">
    <location>
        <begin position="716"/>
        <end position="923"/>
    </location>
</feature>
<evidence type="ECO:0000256" key="5">
    <source>
        <dbReference type="ARBA" id="ARBA00022695"/>
    </source>
</evidence>
<dbReference type="CDD" id="cd06139">
    <property type="entry name" value="DNA_polA_I_Ecoli_like_exo"/>
    <property type="match status" value="1"/>
</dbReference>
<dbReference type="Proteomes" id="UP000182114">
    <property type="component" value="Unassembled WGS sequence"/>
</dbReference>
<dbReference type="InterPro" id="IPR036397">
    <property type="entry name" value="RNaseH_sf"/>
</dbReference>
<dbReference type="PANTHER" id="PTHR10133:SF27">
    <property type="entry name" value="DNA POLYMERASE NU"/>
    <property type="match status" value="1"/>
</dbReference>
<dbReference type="InterPro" id="IPR020045">
    <property type="entry name" value="DNA_polI_H3TH"/>
</dbReference>
<dbReference type="SMART" id="SM00482">
    <property type="entry name" value="POLAc"/>
    <property type="match status" value="1"/>
</dbReference>
<dbReference type="InterPro" id="IPR019760">
    <property type="entry name" value="DNA-dir_DNA_pol_A_CS"/>
</dbReference>
<dbReference type="eggNOG" id="COG0749">
    <property type="taxonomic scope" value="Bacteria"/>
</dbReference>
<evidence type="ECO:0000256" key="2">
    <source>
        <dbReference type="ARBA" id="ARBA00012417"/>
    </source>
</evidence>
<dbReference type="eggNOG" id="COG0258">
    <property type="taxonomic scope" value="Bacteria"/>
</dbReference>
<accession>A0A1G7D158</accession>
<evidence type="ECO:0000259" key="19">
    <source>
        <dbReference type="SMART" id="SM00475"/>
    </source>
</evidence>
<dbReference type="Gene3D" id="1.10.150.20">
    <property type="entry name" value="5' to 3' exonuclease, C-terminal subdomain"/>
    <property type="match status" value="2"/>
</dbReference>
<dbReference type="CDD" id="cd09859">
    <property type="entry name" value="PIN_53EXO"/>
    <property type="match status" value="1"/>
</dbReference>
<dbReference type="PROSITE" id="PS00447">
    <property type="entry name" value="DNA_POLYMERASE_A"/>
    <property type="match status" value="1"/>
</dbReference>
<keyword evidence="6 16" id="KW-0235">DNA replication</keyword>
<dbReference type="InterPro" id="IPR002562">
    <property type="entry name" value="3'-5'_exonuclease_dom"/>
</dbReference>
<evidence type="ECO:0000256" key="9">
    <source>
        <dbReference type="ARBA" id="ARBA00022801"/>
    </source>
</evidence>
<keyword evidence="9 16" id="KW-0378">Hydrolase</keyword>
<dbReference type="EMBL" id="FNBD01000001">
    <property type="protein sequence ID" value="SDE44656.1"/>
    <property type="molecule type" value="Genomic_DNA"/>
</dbReference>
<keyword evidence="7" id="KW-0540">Nuclease</keyword>
<evidence type="ECO:0000256" key="7">
    <source>
        <dbReference type="ARBA" id="ARBA00022722"/>
    </source>
</evidence>
<dbReference type="NCBIfam" id="NF004397">
    <property type="entry name" value="PRK05755.1"/>
    <property type="match status" value="1"/>
</dbReference>
<dbReference type="FunFam" id="1.20.1060.10:FF:000001">
    <property type="entry name" value="DNA polymerase I"/>
    <property type="match status" value="1"/>
</dbReference>
<comment type="function">
    <text evidence="16">In addition to polymerase activity, this DNA polymerase exhibits 3'-5' and 5'-3' exonuclease activity.</text>
</comment>
<evidence type="ECO:0000313" key="21">
    <source>
        <dbReference type="EMBL" id="SDE44656.1"/>
    </source>
</evidence>
<dbReference type="NCBIfam" id="TIGR00593">
    <property type="entry name" value="pola"/>
    <property type="match status" value="1"/>
</dbReference>
<evidence type="ECO:0000256" key="1">
    <source>
        <dbReference type="ARBA" id="ARBA00007705"/>
    </source>
</evidence>
<evidence type="ECO:0000259" key="18">
    <source>
        <dbReference type="SMART" id="SM00474"/>
    </source>
</evidence>
<evidence type="ECO:0000256" key="17">
    <source>
        <dbReference type="SAM" id="MobiDB-lite"/>
    </source>
</evidence>
<evidence type="ECO:0000256" key="16">
    <source>
        <dbReference type="RuleBase" id="RU004460"/>
    </source>
</evidence>
<dbReference type="GO" id="GO:0006302">
    <property type="term" value="P:double-strand break repair"/>
    <property type="evidence" value="ECO:0007669"/>
    <property type="project" value="TreeGrafter"/>
</dbReference>
<evidence type="ECO:0000256" key="10">
    <source>
        <dbReference type="ARBA" id="ARBA00022839"/>
    </source>
</evidence>
<protein>
    <recommendedName>
        <fullName evidence="3 15">DNA polymerase I</fullName>
        <ecNumber evidence="2 15">2.7.7.7</ecNumber>
    </recommendedName>
</protein>
<evidence type="ECO:0000256" key="15">
    <source>
        <dbReference type="NCBIfam" id="TIGR00593"/>
    </source>
</evidence>
<evidence type="ECO:0000256" key="12">
    <source>
        <dbReference type="ARBA" id="ARBA00023125"/>
    </source>
</evidence>
<organism evidence="21 22">
    <name type="scientific">Cellulophaga baltica</name>
    <dbReference type="NCBI Taxonomy" id="76594"/>
    <lineage>
        <taxon>Bacteria</taxon>
        <taxon>Pseudomonadati</taxon>
        <taxon>Bacteroidota</taxon>
        <taxon>Flavobacteriia</taxon>
        <taxon>Flavobacteriales</taxon>
        <taxon>Flavobacteriaceae</taxon>
        <taxon>Cellulophaga</taxon>
    </lineage>
</organism>
<dbReference type="CDD" id="cd09898">
    <property type="entry name" value="H3TH_53EXO"/>
    <property type="match status" value="1"/>
</dbReference>
<proteinExistence type="inferred from homology"/>
<dbReference type="EC" id="2.7.7.7" evidence="2 15"/>
<dbReference type="InterPro" id="IPR002298">
    <property type="entry name" value="DNA_polymerase_A"/>
</dbReference>
<dbReference type="Pfam" id="PF00476">
    <property type="entry name" value="DNA_pol_A"/>
    <property type="match status" value="1"/>
</dbReference>
<comment type="similarity">
    <text evidence="1 16">Belongs to the DNA polymerase type-A family.</text>
</comment>
<feature type="region of interest" description="Disordered" evidence="17">
    <location>
        <begin position="310"/>
        <end position="329"/>
    </location>
</feature>
<dbReference type="Pfam" id="PF01612">
    <property type="entry name" value="DNA_pol_A_exo1"/>
    <property type="match status" value="1"/>
</dbReference>
<dbReference type="Pfam" id="PF02739">
    <property type="entry name" value="5_3_exonuc_N"/>
    <property type="match status" value="1"/>
</dbReference>
<dbReference type="PANTHER" id="PTHR10133">
    <property type="entry name" value="DNA POLYMERASE I"/>
    <property type="match status" value="1"/>
</dbReference>
<evidence type="ECO:0000256" key="11">
    <source>
        <dbReference type="ARBA" id="ARBA00022932"/>
    </source>
</evidence>
<dbReference type="SUPFAM" id="SSF56672">
    <property type="entry name" value="DNA/RNA polymerases"/>
    <property type="match status" value="1"/>
</dbReference>
<dbReference type="InterPro" id="IPR002421">
    <property type="entry name" value="5-3_exonuclease"/>
</dbReference>
<dbReference type="Pfam" id="PF01367">
    <property type="entry name" value="5_3_exonuc"/>
    <property type="match status" value="1"/>
</dbReference>
<dbReference type="InterPro" id="IPR043502">
    <property type="entry name" value="DNA/RNA_pol_sf"/>
</dbReference>
<keyword evidence="22" id="KW-1185">Reference proteome</keyword>
<dbReference type="SMART" id="SM00279">
    <property type="entry name" value="HhH2"/>
    <property type="match status" value="1"/>
</dbReference>
<evidence type="ECO:0000256" key="14">
    <source>
        <dbReference type="ARBA" id="ARBA00049244"/>
    </source>
</evidence>
<evidence type="ECO:0000256" key="4">
    <source>
        <dbReference type="ARBA" id="ARBA00022679"/>
    </source>
</evidence>
<name>A0A1G7D158_9FLAO</name>
<feature type="domain" description="5'-3' exonuclease" evidence="19">
    <location>
        <begin position="20"/>
        <end position="281"/>
    </location>
</feature>
<keyword evidence="11 16" id="KW-0239">DNA-directed DNA polymerase</keyword>
<keyword evidence="5 16" id="KW-0548">Nucleotidyltransferase</keyword>
<dbReference type="InterPro" id="IPR008918">
    <property type="entry name" value="HhH2"/>
</dbReference>
<keyword evidence="10 16" id="KW-0269">Exonuclease</keyword>
<evidence type="ECO:0000256" key="8">
    <source>
        <dbReference type="ARBA" id="ARBA00022763"/>
    </source>
</evidence>
<dbReference type="FunFam" id="1.10.150.20:FF:000003">
    <property type="entry name" value="DNA polymerase I"/>
    <property type="match status" value="1"/>
</dbReference>
<dbReference type="PRINTS" id="PR00868">
    <property type="entry name" value="DNAPOLI"/>
</dbReference>
<gene>
    <name evidence="16" type="primary">polA</name>
    <name evidence="21" type="ORF">SAMN04487992_101240</name>
</gene>
<dbReference type="Gene3D" id="3.30.70.370">
    <property type="match status" value="1"/>
</dbReference>
<dbReference type="InterPro" id="IPR020046">
    <property type="entry name" value="5-3_exonucl_a-hlix_arch_N"/>
</dbReference>
<evidence type="ECO:0000256" key="6">
    <source>
        <dbReference type="ARBA" id="ARBA00022705"/>
    </source>
</evidence>
<comment type="catalytic activity">
    <reaction evidence="14 16">
        <text>DNA(n) + a 2'-deoxyribonucleoside 5'-triphosphate = DNA(n+1) + diphosphate</text>
        <dbReference type="Rhea" id="RHEA:22508"/>
        <dbReference type="Rhea" id="RHEA-COMP:17339"/>
        <dbReference type="Rhea" id="RHEA-COMP:17340"/>
        <dbReference type="ChEBI" id="CHEBI:33019"/>
        <dbReference type="ChEBI" id="CHEBI:61560"/>
        <dbReference type="ChEBI" id="CHEBI:173112"/>
        <dbReference type="EC" id="2.7.7.7"/>
    </reaction>
</comment>
<dbReference type="Gene3D" id="3.40.50.1010">
    <property type="entry name" value="5'-nuclease"/>
    <property type="match status" value="1"/>
</dbReference>
<keyword evidence="8 16" id="KW-0227">DNA damage</keyword>
<keyword evidence="4 16" id="KW-0808">Transferase</keyword>
<keyword evidence="13 16" id="KW-0234">DNA repair</keyword>
<dbReference type="InterPro" id="IPR036279">
    <property type="entry name" value="5-3_exonuclease_C_sf"/>
</dbReference>
<dbReference type="SMART" id="SM00474">
    <property type="entry name" value="35EXOc"/>
    <property type="match status" value="1"/>
</dbReference>
<dbReference type="SUPFAM" id="SSF47807">
    <property type="entry name" value="5' to 3' exonuclease, C-terminal subdomain"/>
    <property type="match status" value="1"/>
</dbReference>
<evidence type="ECO:0000313" key="22">
    <source>
        <dbReference type="Proteomes" id="UP000182114"/>
    </source>
</evidence>
<dbReference type="Gene3D" id="3.30.420.10">
    <property type="entry name" value="Ribonuclease H-like superfamily/Ribonuclease H"/>
    <property type="match status" value="1"/>
</dbReference>
<evidence type="ECO:0000256" key="3">
    <source>
        <dbReference type="ARBA" id="ARBA00020311"/>
    </source>
</evidence>
<dbReference type="InterPro" id="IPR018320">
    <property type="entry name" value="DNA_polymerase_1"/>
</dbReference>
<dbReference type="InterPro" id="IPR029060">
    <property type="entry name" value="PIN-like_dom_sf"/>
</dbReference>
<dbReference type="FunFam" id="1.10.150.20:FF:000002">
    <property type="entry name" value="DNA polymerase I"/>
    <property type="match status" value="1"/>
</dbReference>
<dbReference type="GO" id="GO:0008408">
    <property type="term" value="F:3'-5' exonuclease activity"/>
    <property type="evidence" value="ECO:0007669"/>
    <property type="project" value="UniProtKB-UniRule"/>
</dbReference>
<dbReference type="Gene3D" id="1.20.1060.10">
    <property type="entry name" value="Taq DNA Polymerase, Chain T, domain 4"/>
    <property type="match status" value="1"/>
</dbReference>
<feature type="domain" description="3'-5' exonuclease" evidence="18">
    <location>
        <begin position="366"/>
        <end position="547"/>
    </location>
</feature>
<dbReference type="InterPro" id="IPR001098">
    <property type="entry name" value="DNA-dir_DNA_pol_A_palm_dom"/>
</dbReference>
<reference evidence="22" key="1">
    <citation type="submission" date="2016-10" db="EMBL/GenBank/DDBJ databases">
        <authorList>
            <person name="Varghese N."/>
            <person name="Submissions S."/>
        </authorList>
    </citation>
    <scope>NUCLEOTIDE SEQUENCE [LARGE SCALE GENOMIC DNA]</scope>
    <source>
        <strain evidence="22">DSM 24729</strain>
    </source>
</reference>
<dbReference type="InterPro" id="IPR012337">
    <property type="entry name" value="RNaseH-like_sf"/>
</dbReference>